<reference evidence="1 2" key="1">
    <citation type="submission" date="2016-10" db="EMBL/GenBank/DDBJ databases">
        <authorList>
            <person name="de Groot N.N."/>
        </authorList>
    </citation>
    <scope>NUCLEOTIDE SEQUENCE [LARGE SCALE GENOMIC DNA]</scope>
    <source>
        <strain evidence="1 2">CGMCC 1.6493</strain>
    </source>
</reference>
<proteinExistence type="predicted"/>
<dbReference type="Pfam" id="PF06041">
    <property type="entry name" value="DUF924"/>
    <property type="match status" value="1"/>
</dbReference>
<organism evidence="1 2">
    <name type="scientific">Halomonas saccharevitans</name>
    <dbReference type="NCBI Taxonomy" id="416872"/>
    <lineage>
        <taxon>Bacteria</taxon>
        <taxon>Pseudomonadati</taxon>
        <taxon>Pseudomonadota</taxon>
        <taxon>Gammaproteobacteria</taxon>
        <taxon>Oceanospirillales</taxon>
        <taxon>Halomonadaceae</taxon>
        <taxon>Halomonas</taxon>
    </lineage>
</organism>
<dbReference type="Proteomes" id="UP000199594">
    <property type="component" value="Unassembled WGS sequence"/>
</dbReference>
<sequence length="182" mass="21143">MEEHRPETVIDFWFGELKPAQWFRKDARLDAEIARRFEALLTAAGRGELWQWRASARGCLAEVIVLDQFPRHIHRGSPLAFAWDPLALVLAQEAVAHQADRLLDVAWRAFLFMPYMHSESLVIHDEALRLFAQPGLEENLRHEQRHRDVLVRFGRYPHRNAALGRDSTPVERAFLDRPGSTF</sequence>
<dbReference type="EMBL" id="FPAQ01000007">
    <property type="protein sequence ID" value="SFT53913.1"/>
    <property type="molecule type" value="Genomic_DNA"/>
</dbReference>
<dbReference type="OrthoDB" id="7593450at2"/>
<dbReference type="InterPro" id="IPR011990">
    <property type="entry name" value="TPR-like_helical_dom_sf"/>
</dbReference>
<dbReference type="Gene3D" id="1.20.58.320">
    <property type="entry name" value="TPR-like"/>
    <property type="match status" value="1"/>
</dbReference>
<gene>
    <name evidence="1" type="ORF">SAMN04487956_10725</name>
</gene>
<accession>A0A1I6YU08</accession>
<dbReference type="InterPro" id="IPR010323">
    <property type="entry name" value="DUF924"/>
</dbReference>
<dbReference type="Gene3D" id="1.25.40.10">
    <property type="entry name" value="Tetratricopeptide repeat domain"/>
    <property type="match status" value="1"/>
</dbReference>
<name>A0A1I6YU08_9GAMM</name>
<dbReference type="AlphaFoldDB" id="A0A1I6YU08"/>
<evidence type="ECO:0000313" key="2">
    <source>
        <dbReference type="Proteomes" id="UP000199594"/>
    </source>
</evidence>
<dbReference type="SUPFAM" id="SSF48452">
    <property type="entry name" value="TPR-like"/>
    <property type="match status" value="1"/>
</dbReference>
<dbReference type="RefSeq" id="WP_089847817.1">
    <property type="nucleotide sequence ID" value="NZ_FPAQ01000007.1"/>
</dbReference>
<protein>
    <submittedName>
        <fullName evidence="1">Uncharacterized conserved protein, DUF924 family</fullName>
    </submittedName>
</protein>
<evidence type="ECO:0000313" key="1">
    <source>
        <dbReference type="EMBL" id="SFT53913.1"/>
    </source>
</evidence>